<keyword evidence="3" id="KW-1185">Reference proteome</keyword>
<dbReference type="EMBL" id="LFTY01000002">
    <property type="protein sequence ID" value="KMW57138.1"/>
    <property type="molecule type" value="Genomic_DNA"/>
</dbReference>
<keyword evidence="1" id="KW-1133">Transmembrane helix</keyword>
<dbReference type="PATRIC" id="fig|1675527.3.peg.2214"/>
<feature type="transmembrane region" description="Helical" evidence="1">
    <location>
        <begin position="21"/>
        <end position="42"/>
    </location>
</feature>
<evidence type="ECO:0000256" key="1">
    <source>
        <dbReference type="SAM" id="Phobius"/>
    </source>
</evidence>
<keyword evidence="1" id="KW-0472">Membrane</keyword>
<evidence type="ECO:0000313" key="2">
    <source>
        <dbReference type="EMBL" id="KMW57138.1"/>
    </source>
</evidence>
<dbReference type="STRING" id="1675527.AIOL_002098"/>
<reference evidence="2 3" key="1">
    <citation type="submission" date="2015-06" db="EMBL/GenBank/DDBJ databases">
        <title>Draft genome sequence of an Alphaproteobacteria species associated to the Mediterranean sponge Oscarella lobularis.</title>
        <authorList>
            <person name="Jourda C."/>
            <person name="Santini S."/>
            <person name="Claverie J.-M."/>
        </authorList>
    </citation>
    <scope>NUCLEOTIDE SEQUENCE [LARGE SCALE GENOMIC DNA]</scope>
    <source>
        <strain evidence="2">IGS</strain>
    </source>
</reference>
<protein>
    <submittedName>
        <fullName evidence="2">Uncharacterized protein</fullName>
    </submittedName>
</protein>
<sequence length="92" mass="10265">MSRPPQPPVYLERRSYRRRRLIDAIRLLPFLGFILFLLPLLAINGSDATGGSTAWGGLYLFAAWAGLIALSAGLVRWLSHFDDDEPEEGPPQ</sequence>
<feature type="transmembrane region" description="Helical" evidence="1">
    <location>
        <begin position="54"/>
        <end position="75"/>
    </location>
</feature>
<dbReference type="AlphaFoldDB" id="A0A0J9GUA0"/>
<accession>A0A0J9GUA0</accession>
<proteinExistence type="predicted"/>
<evidence type="ECO:0000313" key="3">
    <source>
        <dbReference type="Proteomes" id="UP000037178"/>
    </source>
</evidence>
<dbReference type="RefSeq" id="WP_049642914.1">
    <property type="nucleotide sequence ID" value="NZ_LFTY01000002.1"/>
</dbReference>
<dbReference type="OrthoDB" id="7871801at2"/>
<keyword evidence="1" id="KW-0812">Transmembrane</keyword>
<organism evidence="2 3">
    <name type="scientific">Candidatus Rhodobacter oscarellae</name>
    <dbReference type="NCBI Taxonomy" id="1675527"/>
    <lineage>
        <taxon>Bacteria</taxon>
        <taxon>Pseudomonadati</taxon>
        <taxon>Pseudomonadota</taxon>
        <taxon>Alphaproteobacteria</taxon>
        <taxon>Rhodobacterales</taxon>
        <taxon>Rhodobacter group</taxon>
        <taxon>Rhodobacter</taxon>
    </lineage>
</organism>
<dbReference type="Proteomes" id="UP000037178">
    <property type="component" value="Unassembled WGS sequence"/>
</dbReference>
<name>A0A0J9GUA0_9RHOB</name>
<comment type="caution">
    <text evidence="2">The sequence shown here is derived from an EMBL/GenBank/DDBJ whole genome shotgun (WGS) entry which is preliminary data.</text>
</comment>
<gene>
    <name evidence="2" type="ORF">AIOL_002098</name>
</gene>